<protein>
    <submittedName>
        <fullName evidence="2">Uncharacterized protein</fullName>
    </submittedName>
</protein>
<evidence type="ECO:0000313" key="3">
    <source>
        <dbReference type="Proteomes" id="UP000231472"/>
    </source>
</evidence>
<keyword evidence="1" id="KW-0812">Transmembrane</keyword>
<name>A0A2H0YNS5_9BACT</name>
<evidence type="ECO:0000256" key="1">
    <source>
        <dbReference type="SAM" id="Phobius"/>
    </source>
</evidence>
<keyword evidence="1" id="KW-0472">Membrane</keyword>
<reference evidence="3" key="1">
    <citation type="submission" date="2017-09" db="EMBL/GenBank/DDBJ databases">
        <title>Depth-based differentiation of microbial function through sediment-hosted aquifers and enrichment of novel symbionts in the deep terrestrial subsurface.</title>
        <authorList>
            <person name="Probst A.J."/>
            <person name="Ladd B."/>
            <person name="Jarett J.K."/>
            <person name="Geller-Mcgrath D.E."/>
            <person name="Sieber C.M.K."/>
            <person name="Emerson J.B."/>
            <person name="Anantharaman K."/>
            <person name="Thomas B.C."/>
            <person name="Malmstrom R."/>
            <person name="Stieglmeier M."/>
            <person name="Klingl A."/>
            <person name="Woyke T."/>
            <person name="Ryan C.M."/>
            <person name="Banfield J.F."/>
        </authorList>
    </citation>
    <scope>NUCLEOTIDE SEQUENCE [LARGE SCALE GENOMIC DNA]</scope>
</reference>
<feature type="transmembrane region" description="Helical" evidence="1">
    <location>
        <begin position="12"/>
        <end position="32"/>
    </location>
</feature>
<proteinExistence type="predicted"/>
<dbReference type="Proteomes" id="UP000231472">
    <property type="component" value="Unassembled WGS sequence"/>
</dbReference>
<gene>
    <name evidence="2" type="ORF">COT32_01260</name>
</gene>
<dbReference type="AlphaFoldDB" id="A0A2H0YNS5"/>
<accession>A0A2H0YNS5</accession>
<keyword evidence="1" id="KW-1133">Transmembrane helix</keyword>
<comment type="caution">
    <text evidence="2">The sequence shown here is derived from an EMBL/GenBank/DDBJ whole genome shotgun (WGS) entry which is preliminary data.</text>
</comment>
<sequence length="221" mass="25495">MKRKESFTFIELIILIVVLVVLMAVINLLRLVRVTNDPIYKETGWTTEEFIEWAKEVQPVREHKRWKISKDGEPNLMDPNENFLCAILNDANDVPFIYPVYLYEWDFQLPSPYKKLPLPVKKVLDCLKKESVGKNIGEMFPFAARPITICALQDDKIVSSEAFEVQLVSLAEDKLNFTVQTEPFIFSENPDVRGKIGNRIILYAPKGNKPSKIVIGKPERR</sequence>
<organism evidence="2 3">
    <name type="scientific">Candidatus Nealsonbacteria bacterium CG08_land_8_20_14_0_20_36_22</name>
    <dbReference type="NCBI Taxonomy" id="1974704"/>
    <lineage>
        <taxon>Bacteria</taxon>
        <taxon>Candidatus Nealsoniibacteriota</taxon>
    </lineage>
</organism>
<dbReference type="EMBL" id="PEYC01000024">
    <property type="protein sequence ID" value="PIS40157.1"/>
    <property type="molecule type" value="Genomic_DNA"/>
</dbReference>
<evidence type="ECO:0000313" key="2">
    <source>
        <dbReference type="EMBL" id="PIS40157.1"/>
    </source>
</evidence>